<dbReference type="AlphaFoldDB" id="A0AAE0CEM7"/>
<comment type="caution">
    <text evidence="2">The sequence shown here is derived from an EMBL/GenBank/DDBJ whole genome shotgun (WGS) entry which is preliminary data.</text>
</comment>
<dbReference type="EMBL" id="LGRX02025397">
    <property type="protein sequence ID" value="KAK3252462.1"/>
    <property type="molecule type" value="Genomic_DNA"/>
</dbReference>
<dbReference type="Proteomes" id="UP001190700">
    <property type="component" value="Unassembled WGS sequence"/>
</dbReference>
<evidence type="ECO:0000256" key="1">
    <source>
        <dbReference type="SAM" id="Phobius"/>
    </source>
</evidence>
<dbReference type="GO" id="GO:0031969">
    <property type="term" value="C:chloroplast membrane"/>
    <property type="evidence" value="ECO:0007669"/>
    <property type="project" value="TreeGrafter"/>
</dbReference>
<gene>
    <name evidence="2" type="ORF">CYMTET_38239</name>
</gene>
<organism evidence="2 3">
    <name type="scientific">Cymbomonas tetramitiformis</name>
    <dbReference type="NCBI Taxonomy" id="36881"/>
    <lineage>
        <taxon>Eukaryota</taxon>
        <taxon>Viridiplantae</taxon>
        <taxon>Chlorophyta</taxon>
        <taxon>Pyramimonadophyceae</taxon>
        <taxon>Pyramimonadales</taxon>
        <taxon>Pyramimonadaceae</taxon>
        <taxon>Cymbomonas</taxon>
    </lineage>
</organism>
<accession>A0AAE0CEM7</accession>
<keyword evidence="1" id="KW-1133">Transmembrane helix</keyword>
<protein>
    <submittedName>
        <fullName evidence="2">Uncharacterized protein</fullName>
    </submittedName>
</protein>
<keyword evidence="1" id="KW-0812">Transmembrane</keyword>
<name>A0AAE0CEM7_9CHLO</name>
<dbReference type="PANTHER" id="PTHR33372">
    <property type="match status" value="1"/>
</dbReference>
<feature type="transmembrane region" description="Helical" evidence="1">
    <location>
        <begin position="202"/>
        <end position="219"/>
    </location>
</feature>
<evidence type="ECO:0000313" key="3">
    <source>
        <dbReference type="Proteomes" id="UP001190700"/>
    </source>
</evidence>
<dbReference type="Pfam" id="PF11833">
    <property type="entry name" value="CPP1-like"/>
    <property type="match status" value="1"/>
</dbReference>
<dbReference type="InterPro" id="IPR021788">
    <property type="entry name" value="CPP1-like"/>
</dbReference>
<feature type="transmembrane region" description="Helical" evidence="1">
    <location>
        <begin position="231"/>
        <end position="252"/>
    </location>
</feature>
<dbReference type="PANTHER" id="PTHR33372:SF2">
    <property type="entry name" value="PROTEIN CHAPERONE-LIKE PROTEIN OF POR1, CHLOROPLASTIC"/>
    <property type="match status" value="1"/>
</dbReference>
<sequence length="269" mass="30042">MTSTRTVNPQYAKTSIINCNSGNVTAKAPKAALRAFTINRPCHFNAAHSRRLSRPSGRASQITWAMDAAAPAPEEGAKDEYEVIYFPRIKERDCWRCLGVSQDATYEEIQDARNYLVDYHKTHIEGVEAIEAAFDKVISQKLKQRKKDGKINISKKKEVAKPAWQENFMARFQKPSQQIMMQRAAVYVGFIVWSLYQSASTGPAFQVLAAFALTVYFLVAKRGDRTKTWGALGNTLVALVGSWIVGTVVPVYAPFLFPAAVRCDLTPRS</sequence>
<keyword evidence="3" id="KW-1185">Reference proteome</keyword>
<reference evidence="2 3" key="1">
    <citation type="journal article" date="2015" name="Genome Biol. Evol.">
        <title>Comparative Genomics of a Bacterivorous Green Alga Reveals Evolutionary Causalities and Consequences of Phago-Mixotrophic Mode of Nutrition.</title>
        <authorList>
            <person name="Burns J.A."/>
            <person name="Paasch A."/>
            <person name="Narechania A."/>
            <person name="Kim E."/>
        </authorList>
    </citation>
    <scope>NUCLEOTIDE SEQUENCE [LARGE SCALE GENOMIC DNA]</scope>
    <source>
        <strain evidence="2 3">PLY_AMNH</strain>
    </source>
</reference>
<keyword evidence="1" id="KW-0472">Membrane</keyword>
<proteinExistence type="predicted"/>
<evidence type="ECO:0000313" key="2">
    <source>
        <dbReference type="EMBL" id="KAK3252462.1"/>
    </source>
</evidence>
<feature type="transmembrane region" description="Helical" evidence="1">
    <location>
        <begin position="179"/>
        <end position="196"/>
    </location>
</feature>